<evidence type="ECO:0000256" key="1">
    <source>
        <dbReference type="SAM" id="MobiDB-lite"/>
    </source>
</evidence>
<feature type="region of interest" description="Disordered" evidence="1">
    <location>
        <begin position="186"/>
        <end position="234"/>
    </location>
</feature>
<name>A0A7X0LU78_9ACTN</name>
<sequence length="234" mass="25570">MEEFISEVFAPLARRDQRAKGGLYLQGLLLDGRRKPMQPMAERLGIDHQQLQQFMTSSTWPVQEVRARLAWRAVRAVRPQVWVVDGTGFPKDGEASAGVARQYSGTLGKVGDCQIGVSAHAASDAASCPSSWRLFLPESWNGPDAVDRRQACRIPEDEHHQPKWRLALDMLDELAGIGLRPAAPVADAKDGANATRRPARASTMADRPSSPRTCRTPCSGAGRTTNRSSRSSPT</sequence>
<dbReference type="PANTHER" id="PTHR33627:SF1">
    <property type="entry name" value="TRANSPOSASE"/>
    <property type="match status" value="1"/>
</dbReference>
<protein>
    <submittedName>
        <fullName evidence="3">SRSO17 transposase</fullName>
    </submittedName>
</protein>
<dbReference type="AlphaFoldDB" id="A0A7X0LU78"/>
<dbReference type="InterPro" id="IPR039365">
    <property type="entry name" value="IS701-like"/>
</dbReference>
<proteinExistence type="predicted"/>
<dbReference type="SUPFAM" id="SSF53098">
    <property type="entry name" value="Ribonuclease H-like"/>
    <property type="match status" value="1"/>
</dbReference>
<feature type="compositionally biased region" description="Low complexity" evidence="1">
    <location>
        <begin position="223"/>
        <end position="234"/>
    </location>
</feature>
<dbReference type="PANTHER" id="PTHR33627">
    <property type="entry name" value="TRANSPOSASE"/>
    <property type="match status" value="1"/>
</dbReference>
<keyword evidence="4" id="KW-1185">Reference proteome</keyword>
<feature type="domain" description="Transposase IS701-like DDE" evidence="2">
    <location>
        <begin position="8"/>
        <end position="190"/>
    </location>
</feature>
<dbReference type="InterPro" id="IPR012337">
    <property type="entry name" value="RNaseH-like_sf"/>
</dbReference>
<reference evidence="3 4" key="1">
    <citation type="submission" date="2020-08" db="EMBL/GenBank/DDBJ databases">
        <title>Genomic Encyclopedia of Type Strains, Phase IV (KMG-IV): sequencing the most valuable type-strain genomes for metagenomic binning, comparative biology and taxonomic classification.</title>
        <authorList>
            <person name="Goeker M."/>
        </authorList>
    </citation>
    <scope>NUCLEOTIDE SEQUENCE [LARGE SCALE GENOMIC DNA]</scope>
    <source>
        <strain evidence="3 4">DSM 40141</strain>
    </source>
</reference>
<dbReference type="InterPro" id="IPR038721">
    <property type="entry name" value="IS701-like_DDE_dom"/>
</dbReference>
<dbReference type="Proteomes" id="UP000540423">
    <property type="component" value="Unassembled WGS sequence"/>
</dbReference>
<dbReference type="EMBL" id="JACHEM010000041">
    <property type="protein sequence ID" value="MBB6440159.1"/>
    <property type="molecule type" value="Genomic_DNA"/>
</dbReference>
<evidence type="ECO:0000313" key="4">
    <source>
        <dbReference type="Proteomes" id="UP000540423"/>
    </source>
</evidence>
<comment type="caution">
    <text evidence="3">The sequence shown here is derived from an EMBL/GenBank/DDBJ whole genome shotgun (WGS) entry which is preliminary data.</text>
</comment>
<evidence type="ECO:0000259" key="2">
    <source>
        <dbReference type="Pfam" id="PF13546"/>
    </source>
</evidence>
<evidence type="ECO:0000313" key="3">
    <source>
        <dbReference type="EMBL" id="MBB6440159.1"/>
    </source>
</evidence>
<accession>A0A7X0LU78</accession>
<dbReference type="RefSeq" id="WP_229923755.1">
    <property type="nucleotide sequence ID" value="NZ_BNBN01000018.1"/>
</dbReference>
<dbReference type="Pfam" id="PF13546">
    <property type="entry name" value="DDE_5"/>
    <property type="match status" value="1"/>
</dbReference>
<gene>
    <name evidence="3" type="ORF">HNQ79_006672</name>
</gene>
<organism evidence="3 4">
    <name type="scientific">Streptomyces candidus</name>
    <dbReference type="NCBI Taxonomy" id="67283"/>
    <lineage>
        <taxon>Bacteria</taxon>
        <taxon>Bacillati</taxon>
        <taxon>Actinomycetota</taxon>
        <taxon>Actinomycetes</taxon>
        <taxon>Kitasatosporales</taxon>
        <taxon>Streptomycetaceae</taxon>
        <taxon>Streptomyces</taxon>
    </lineage>
</organism>